<gene>
    <name evidence="1" type="ORF">MAA_11076</name>
</gene>
<comment type="caution">
    <text evidence="1">The sequence shown here is derived from an EMBL/GenBank/DDBJ whole genome shotgun (WGS) entry which is preliminary data.</text>
</comment>
<organism evidence="1 2">
    <name type="scientific">Metarhizium robertsii (strain ARSEF 23 / ATCC MYA-3075)</name>
    <name type="common">Metarhizium anisopliae (strain ARSEF 23)</name>
    <dbReference type="NCBI Taxonomy" id="655844"/>
    <lineage>
        <taxon>Eukaryota</taxon>
        <taxon>Fungi</taxon>
        <taxon>Dikarya</taxon>
        <taxon>Ascomycota</taxon>
        <taxon>Pezizomycotina</taxon>
        <taxon>Sordariomycetes</taxon>
        <taxon>Hypocreomycetidae</taxon>
        <taxon>Hypocreales</taxon>
        <taxon>Clavicipitaceae</taxon>
        <taxon>Metarhizium</taxon>
    </lineage>
</organism>
<dbReference type="EMBL" id="ADNJ02000004">
    <property type="protein sequence ID" value="KHO11261.1"/>
    <property type="molecule type" value="Genomic_DNA"/>
</dbReference>
<dbReference type="KEGG" id="maj:MAA_11076"/>
<sequence>MEPFECQHATLVEPFSCRRQSMGEHGENQHQVAQYTLDELEAGSDFSLSDVAIAYKTSGHLCGLQDVTSHQTVHAESNALGYGTLTRVYKVRRPLCTQGTPPSQLIVESAAGAHAAGGGMTWRKTVRSEE</sequence>
<keyword evidence="2" id="KW-1185">Reference proteome</keyword>
<protein>
    <submittedName>
        <fullName evidence="1">Phosphomethylpyrimidine kinase type-1</fullName>
    </submittedName>
</protein>
<dbReference type="GO" id="GO:0016301">
    <property type="term" value="F:kinase activity"/>
    <property type="evidence" value="ECO:0007669"/>
    <property type="project" value="UniProtKB-KW"/>
</dbReference>
<name>A0A0B2XH81_METRA</name>
<dbReference type="AlphaFoldDB" id="A0A0B2XH81"/>
<accession>A0A0B2XH81</accession>
<evidence type="ECO:0000313" key="2">
    <source>
        <dbReference type="Proteomes" id="UP000002498"/>
    </source>
</evidence>
<reference evidence="1 2" key="2">
    <citation type="journal article" date="2014" name="Proc. Natl. Acad. Sci. U.S.A.">
        <title>Trajectory and genomic determinants of fungal-pathogen speciation and host adaptation.</title>
        <authorList>
            <person name="Hu X."/>
            <person name="Xiao G."/>
            <person name="Zheng P."/>
            <person name="Shang Y."/>
            <person name="Su Y."/>
            <person name="Zhang X."/>
            <person name="Liu X."/>
            <person name="Zhan S."/>
            <person name="St Leger R.J."/>
            <person name="Wang C."/>
        </authorList>
    </citation>
    <scope>GENOME REANNOTATION</scope>
    <source>
        <strain evidence="2">ARSEF 23 / ATCC MYA-3075</strain>
    </source>
</reference>
<keyword evidence="1" id="KW-0418">Kinase</keyword>
<reference evidence="1 2" key="1">
    <citation type="journal article" date="2011" name="PLoS Genet.">
        <title>Genome sequencing and comparative transcriptomics of the model entomopathogenic fungi Metarhizium anisopliae and M. acridum.</title>
        <authorList>
            <person name="Gao Q."/>
            <person name="Jin K."/>
            <person name="Ying S.H."/>
            <person name="Zhang Y."/>
            <person name="Xiao G."/>
            <person name="Shang Y."/>
            <person name="Duan Z."/>
            <person name="Hu X."/>
            <person name="Xie X.Q."/>
            <person name="Zhou G."/>
            <person name="Peng G."/>
            <person name="Luo Z."/>
            <person name="Huang W."/>
            <person name="Wang B."/>
            <person name="Fang W."/>
            <person name="Wang S."/>
            <person name="Zhong Y."/>
            <person name="Ma L.J."/>
            <person name="St Leger R.J."/>
            <person name="Zhao G.P."/>
            <person name="Pei Y."/>
            <person name="Feng M.G."/>
            <person name="Xia Y."/>
            <person name="Wang C."/>
        </authorList>
    </citation>
    <scope>NUCLEOTIDE SEQUENCE [LARGE SCALE GENOMIC DNA]</scope>
    <source>
        <strain evidence="2">ARSEF 23 / ATCC MYA-3075</strain>
    </source>
</reference>
<dbReference type="RefSeq" id="XP_011411344.1">
    <property type="nucleotide sequence ID" value="XM_011413042.1"/>
</dbReference>
<keyword evidence="1" id="KW-0808">Transferase</keyword>
<dbReference type="HOGENOM" id="CLU_1938658_0_0_1"/>
<evidence type="ECO:0000313" key="1">
    <source>
        <dbReference type="EMBL" id="KHO11261.1"/>
    </source>
</evidence>
<proteinExistence type="predicted"/>
<dbReference type="GeneID" id="23632524"/>
<dbReference type="Proteomes" id="UP000002498">
    <property type="component" value="Unassembled WGS sequence"/>
</dbReference>